<evidence type="ECO:0000256" key="7">
    <source>
        <dbReference type="ARBA" id="ARBA00034078"/>
    </source>
</evidence>
<dbReference type="AlphaFoldDB" id="R4KLF0"/>
<dbReference type="Gene3D" id="3.20.20.70">
    <property type="entry name" value="Aldolase class I"/>
    <property type="match status" value="1"/>
</dbReference>
<keyword evidence="11" id="KW-1185">Reference proteome</keyword>
<sequence>MPTMQADFINEQQINTLLTEARQADKAQARSIIDRASQAKGLTPYECAILLHIEDKELLEEIYRVARQIKENIYGRRLVLFAPLYISNHCINNCVYCGYRRDNRFTRRRLTTEELQEEVILLEELGHKRLALEAGEDPQNCTIDYVLDSIKTIYAVKEANGSIRRVNVNIAATTVENYRLLKEAGIGTYILFQETYHRQTYAAMHPSGPKHDYDYHTTAMDRAMQGGIDDVGLGVLFGLYDYKYEVLAMLLHALHLEESFGVGPHTLSVPRLRPAQGVNYDNFPYLVDDAAFKKIIAVLRLAVPYTGMILSTREPAEFRDELLTVGISQISAGSCTGVGGYQQEHQRKSTGSCACASGASGSNVKGSGNYGSSASKSLSDGSATSSINSSNGNSSSISDNGNGRDNANNEAPQFQIEDHRSPDEMLRSVCLSGYIPSFCTACYRSGRTGDRFMPLAKSGQIQNVCQPNAILTFKEYLMDYASPETRAVGEKTIQTHLAEITNIKTRRLTEERLKLIEQGQRDLYF</sequence>
<dbReference type="GO" id="GO:0051539">
    <property type="term" value="F:4 iron, 4 sulfur cluster binding"/>
    <property type="evidence" value="ECO:0007669"/>
    <property type="project" value="UniProtKB-KW"/>
</dbReference>
<name>R4KLF0_9FIRM</name>
<dbReference type="Proteomes" id="UP000013520">
    <property type="component" value="Chromosome"/>
</dbReference>
<keyword evidence="3" id="KW-0949">S-adenosyl-L-methionine</keyword>
<comment type="cofactor">
    <cofactor evidence="1">
        <name>[4Fe-4S] cluster</name>
        <dbReference type="ChEBI" id="CHEBI:49883"/>
    </cofactor>
</comment>
<comment type="cofactor">
    <cofactor evidence="7">
        <name>[2Fe-2S] cluster</name>
        <dbReference type="ChEBI" id="CHEBI:190135"/>
    </cofactor>
</comment>
<feature type="domain" description="Radical SAM core" evidence="9">
    <location>
        <begin position="76"/>
        <end position="305"/>
    </location>
</feature>
<dbReference type="GO" id="GO:0003824">
    <property type="term" value="F:catalytic activity"/>
    <property type="evidence" value="ECO:0007669"/>
    <property type="project" value="InterPro"/>
</dbReference>
<evidence type="ECO:0000256" key="4">
    <source>
        <dbReference type="ARBA" id="ARBA00022723"/>
    </source>
</evidence>
<proteinExistence type="predicted"/>
<keyword evidence="5" id="KW-0408">Iron</keyword>
<dbReference type="InterPro" id="IPR058240">
    <property type="entry name" value="rSAM_sf"/>
</dbReference>
<dbReference type="eggNOG" id="COG0502">
    <property type="taxonomic scope" value="Bacteria"/>
</dbReference>
<dbReference type="GO" id="GO:0042364">
    <property type="term" value="P:water-soluble vitamin biosynthetic process"/>
    <property type="evidence" value="ECO:0007669"/>
    <property type="project" value="UniProtKB-ARBA"/>
</dbReference>
<dbReference type="SFLD" id="SFLDG01081">
    <property type="entry name" value="cleavage_of_the_Ca-Cb_bond_in"/>
    <property type="match status" value="1"/>
</dbReference>
<keyword evidence="2" id="KW-0004">4Fe-4S</keyword>
<gene>
    <name evidence="10" type="ORF">Desgi_0920</name>
</gene>
<keyword evidence="4" id="KW-0479">Metal-binding</keyword>
<dbReference type="HOGENOM" id="CLU_046249_0_0_9"/>
<dbReference type="InterPro" id="IPR007197">
    <property type="entry name" value="rSAM"/>
</dbReference>
<evidence type="ECO:0000313" key="10">
    <source>
        <dbReference type="EMBL" id="AGL00466.1"/>
    </source>
</evidence>
<dbReference type="SMART" id="SM00729">
    <property type="entry name" value="Elp3"/>
    <property type="match status" value="1"/>
</dbReference>
<dbReference type="SFLD" id="SFLDG01060">
    <property type="entry name" value="BATS_domain_containing"/>
    <property type="match status" value="1"/>
</dbReference>
<dbReference type="GO" id="GO:0046872">
    <property type="term" value="F:metal ion binding"/>
    <property type="evidence" value="ECO:0007669"/>
    <property type="project" value="UniProtKB-KW"/>
</dbReference>
<dbReference type="Pfam" id="PF04055">
    <property type="entry name" value="Radical_SAM"/>
    <property type="match status" value="1"/>
</dbReference>
<dbReference type="InterPro" id="IPR010722">
    <property type="entry name" value="BATS_dom"/>
</dbReference>
<protein>
    <submittedName>
        <fullName evidence="10">Iron-only hydrogenase maturation rSAM protein HydG</fullName>
    </submittedName>
</protein>
<evidence type="ECO:0000256" key="3">
    <source>
        <dbReference type="ARBA" id="ARBA00022691"/>
    </source>
</evidence>
<evidence type="ECO:0000259" key="9">
    <source>
        <dbReference type="PROSITE" id="PS51918"/>
    </source>
</evidence>
<feature type="region of interest" description="Disordered" evidence="8">
    <location>
        <begin position="381"/>
        <end position="419"/>
    </location>
</feature>
<evidence type="ECO:0000256" key="1">
    <source>
        <dbReference type="ARBA" id="ARBA00001966"/>
    </source>
</evidence>
<keyword evidence="6" id="KW-0411">Iron-sulfur</keyword>
<dbReference type="CDD" id="cd01335">
    <property type="entry name" value="Radical_SAM"/>
    <property type="match status" value="1"/>
</dbReference>
<evidence type="ECO:0000256" key="8">
    <source>
        <dbReference type="SAM" id="MobiDB-lite"/>
    </source>
</evidence>
<dbReference type="InterPro" id="IPR006638">
    <property type="entry name" value="Elp3/MiaA/NifB-like_rSAM"/>
</dbReference>
<dbReference type="SUPFAM" id="SSF102114">
    <property type="entry name" value="Radical SAM enzymes"/>
    <property type="match status" value="1"/>
</dbReference>
<dbReference type="SFLD" id="SFLDS00029">
    <property type="entry name" value="Radical_SAM"/>
    <property type="match status" value="1"/>
</dbReference>
<reference evidence="10 11" key="1">
    <citation type="submission" date="2012-01" db="EMBL/GenBank/DDBJ databases">
        <title>Complete sequence of Desulfotomaculum gibsoniae DSM 7213.</title>
        <authorList>
            <consortium name="US DOE Joint Genome Institute"/>
            <person name="Lucas S."/>
            <person name="Han J."/>
            <person name="Lapidus A."/>
            <person name="Cheng J.-F."/>
            <person name="Goodwin L."/>
            <person name="Pitluck S."/>
            <person name="Peters L."/>
            <person name="Ovchinnikova G."/>
            <person name="Teshima H."/>
            <person name="Detter J.C."/>
            <person name="Han C."/>
            <person name="Tapia R."/>
            <person name="Land M."/>
            <person name="Hauser L."/>
            <person name="Kyrpides N."/>
            <person name="Ivanova N."/>
            <person name="Pagani I."/>
            <person name="Parshina S."/>
            <person name="Plugge C."/>
            <person name="Muyzer G."/>
            <person name="Kuever J."/>
            <person name="Ivanova A."/>
            <person name="Nazina T."/>
            <person name="Klenk H.-P."/>
            <person name="Brambilla E."/>
            <person name="Spring S."/>
            <person name="Stams A.F."/>
            <person name="Woyke T."/>
        </authorList>
    </citation>
    <scope>NUCLEOTIDE SEQUENCE [LARGE SCALE GENOMIC DNA]</scope>
    <source>
        <strain evidence="10 11">DSM 7213</strain>
    </source>
</reference>
<dbReference type="InterPro" id="IPR013785">
    <property type="entry name" value="Aldolase_TIM"/>
</dbReference>
<dbReference type="Pfam" id="PF06968">
    <property type="entry name" value="BATS"/>
    <property type="match status" value="1"/>
</dbReference>
<accession>R4KLF0</accession>
<dbReference type="SMART" id="SM00876">
    <property type="entry name" value="BATS"/>
    <property type="match status" value="1"/>
</dbReference>
<evidence type="ECO:0000313" key="11">
    <source>
        <dbReference type="Proteomes" id="UP000013520"/>
    </source>
</evidence>
<dbReference type="OrthoDB" id="9801120at2"/>
<dbReference type="GO" id="GO:0044272">
    <property type="term" value="P:sulfur compound biosynthetic process"/>
    <property type="evidence" value="ECO:0007669"/>
    <property type="project" value="UniProtKB-ARBA"/>
</dbReference>
<dbReference type="PANTHER" id="PTHR43583:SF2">
    <property type="entry name" value="THIAZOLE BIOSYNTHESIS PROTEIN"/>
    <property type="match status" value="1"/>
</dbReference>
<dbReference type="NCBIfam" id="TIGR03955">
    <property type="entry name" value="rSAM_HydG"/>
    <property type="match status" value="1"/>
</dbReference>
<evidence type="ECO:0000256" key="6">
    <source>
        <dbReference type="ARBA" id="ARBA00023014"/>
    </source>
</evidence>
<dbReference type="STRING" id="767817.Desgi_0920"/>
<dbReference type="InterPro" id="IPR024007">
    <property type="entry name" value="FeFe-hyd_mat_HydG"/>
</dbReference>
<dbReference type="RefSeq" id="WP_006521120.1">
    <property type="nucleotide sequence ID" value="NC_021184.1"/>
</dbReference>
<dbReference type="EMBL" id="CP003273">
    <property type="protein sequence ID" value="AGL00466.1"/>
    <property type="molecule type" value="Genomic_DNA"/>
</dbReference>
<dbReference type="PROSITE" id="PS51918">
    <property type="entry name" value="RADICAL_SAM"/>
    <property type="match status" value="1"/>
</dbReference>
<dbReference type="KEGG" id="dgi:Desgi_0920"/>
<evidence type="ECO:0000256" key="2">
    <source>
        <dbReference type="ARBA" id="ARBA00022485"/>
    </source>
</evidence>
<feature type="compositionally biased region" description="Low complexity" evidence="8">
    <location>
        <begin position="381"/>
        <end position="403"/>
    </location>
</feature>
<dbReference type="PANTHER" id="PTHR43583">
    <property type="entry name" value="2-IMINOACETATE SYNTHASE"/>
    <property type="match status" value="1"/>
</dbReference>
<organism evidence="10 11">
    <name type="scientific">Desulfoscipio gibsoniae DSM 7213</name>
    <dbReference type="NCBI Taxonomy" id="767817"/>
    <lineage>
        <taxon>Bacteria</taxon>
        <taxon>Bacillati</taxon>
        <taxon>Bacillota</taxon>
        <taxon>Clostridia</taxon>
        <taxon>Eubacteriales</taxon>
        <taxon>Desulfallaceae</taxon>
        <taxon>Desulfoscipio</taxon>
    </lineage>
</organism>
<dbReference type="InterPro" id="IPR034428">
    <property type="entry name" value="ThiH/NoCL/HydG-like"/>
</dbReference>
<evidence type="ECO:0000256" key="5">
    <source>
        <dbReference type="ARBA" id="ARBA00023004"/>
    </source>
</evidence>